<organism evidence="10 11">
    <name type="scientific">Lachancea quebecensis</name>
    <dbReference type="NCBI Taxonomy" id="1654605"/>
    <lineage>
        <taxon>Eukaryota</taxon>
        <taxon>Fungi</taxon>
        <taxon>Dikarya</taxon>
        <taxon>Ascomycota</taxon>
        <taxon>Saccharomycotina</taxon>
        <taxon>Saccharomycetes</taxon>
        <taxon>Saccharomycetales</taxon>
        <taxon>Saccharomycetaceae</taxon>
        <taxon>Lachancea</taxon>
    </lineage>
</organism>
<evidence type="ECO:0000256" key="2">
    <source>
        <dbReference type="ARBA" id="ARBA00004549"/>
    </source>
</evidence>
<keyword evidence="9" id="KW-0576">Peroxisome</keyword>
<evidence type="ECO:0000256" key="9">
    <source>
        <dbReference type="ARBA" id="ARBA00023140"/>
    </source>
</evidence>
<dbReference type="EMBL" id="LN890560">
    <property type="protein sequence ID" value="CUS20847.1"/>
    <property type="molecule type" value="Genomic_DNA"/>
</dbReference>
<keyword evidence="6" id="KW-0812">Transmembrane</keyword>
<dbReference type="GO" id="GO:0007031">
    <property type="term" value="P:peroxisome organization"/>
    <property type="evidence" value="ECO:0007669"/>
    <property type="project" value="UniProtKB-KW"/>
</dbReference>
<dbReference type="InterPro" id="IPR024359">
    <property type="entry name" value="Peroxin-22"/>
</dbReference>
<gene>
    <name evidence="10" type="ORF">LAQU0_S01e15962g</name>
</gene>
<dbReference type="AlphaFoldDB" id="A0A0N7MKZ4"/>
<name>A0A0N7MKZ4_9SACH</name>
<evidence type="ECO:0000313" key="11">
    <source>
        <dbReference type="Proteomes" id="UP000236544"/>
    </source>
</evidence>
<comment type="function">
    <text evidence="1">Involved in peroxisome biogenesis.</text>
</comment>
<dbReference type="Proteomes" id="UP000236544">
    <property type="component" value="Unassembled WGS sequence"/>
</dbReference>
<dbReference type="OrthoDB" id="4036401at2759"/>
<evidence type="ECO:0000256" key="4">
    <source>
        <dbReference type="ARBA" id="ARBA00018967"/>
    </source>
</evidence>
<reference evidence="11" key="1">
    <citation type="submission" date="2015-10" db="EMBL/GenBank/DDBJ databases">
        <authorList>
            <person name="Devillers H."/>
        </authorList>
    </citation>
    <scope>NUCLEOTIDE SEQUENCE [LARGE SCALE GENOMIC DNA]</scope>
</reference>
<evidence type="ECO:0000256" key="7">
    <source>
        <dbReference type="ARBA" id="ARBA00022989"/>
    </source>
</evidence>
<dbReference type="GO" id="GO:0005778">
    <property type="term" value="C:peroxisomal membrane"/>
    <property type="evidence" value="ECO:0007669"/>
    <property type="project" value="UniProtKB-SubCell"/>
</dbReference>
<dbReference type="Gene3D" id="3.40.50.11730">
    <property type="entry name" value="Peroxisome assembly protein 22"/>
    <property type="match status" value="1"/>
</dbReference>
<evidence type="ECO:0000256" key="6">
    <source>
        <dbReference type="ARBA" id="ARBA00022692"/>
    </source>
</evidence>
<keyword evidence="7" id="KW-1133">Transmembrane helix</keyword>
<evidence type="ECO:0000256" key="8">
    <source>
        <dbReference type="ARBA" id="ARBA00023136"/>
    </source>
</evidence>
<keyword evidence="8" id="KW-0472">Membrane</keyword>
<proteinExistence type="inferred from homology"/>
<keyword evidence="11" id="KW-1185">Reference proteome</keyword>
<accession>A0A0N7MKZ4</accession>
<evidence type="ECO:0000256" key="5">
    <source>
        <dbReference type="ARBA" id="ARBA00022593"/>
    </source>
</evidence>
<comment type="similarity">
    <text evidence="3">Belongs to the peroxin-22 family.</text>
</comment>
<sequence length="143" mass="16098">MASKKVKHRLVTLATIGAATAFAIGLSYSWITRETRQPTNESDKSISRCIIFDVATQCCVDWRQLEHLDIAVVVPPSINLEHAFAALKNIPKHKIIVCDTEEGVWSVVRHLRKDEVIIGGYELSKIPDDIYRYSVPKHNLSLS</sequence>
<evidence type="ECO:0000313" key="10">
    <source>
        <dbReference type="EMBL" id="CUS20847.1"/>
    </source>
</evidence>
<evidence type="ECO:0000256" key="1">
    <source>
        <dbReference type="ARBA" id="ARBA00003659"/>
    </source>
</evidence>
<dbReference type="Pfam" id="PF12827">
    <property type="entry name" value="Peroxin-22"/>
    <property type="match status" value="1"/>
</dbReference>
<protein>
    <recommendedName>
        <fullName evidence="4">Peroxisome assembly protein 22</fullName>
    </recommendedName>
</protein>
<dbReference type="InterPro" id="IPR038613">
    <property type="entry name" value="Peroxin-22_C_sf"/>
</dbReference>
<comment type="subcellular location">
    <subcellularLocation>
        <location evidence="2">Peroxisome membrane</location>
        <topology evidence="2">Single-pass membrane protein</topology>
    </subcellularLocation>
</comment>
<keyword evidence="5" id="KW-0962">Peroxisome biogenesis</keyword>
<evidence type="ECO:0000256" key="3">
    <source>
        <dbReference type="ARBA" id="ARBA00009642"/>
    </source>
</evidence>